<keyword evidence="8" id="KW-1185">Reference proteome</keyword>
<feature type="region of interest" description="Disordered" evidence="3">
    <location>
        <begin position="1"/>
        <end position="83"/>
    </location>
</feature>
<feature type="compositionally biased region" description="Low complexity" evidence="3">
    <location>
        <begin position="1328"/>
        <end position="1342"/>
    </location>
</feature>
<dbReference type="PANTHER" id="PTHR46572:SF2">
    <property type="entry name" value="RHO1 GDP-GTP EXCHANGE PROTEIN 1-RELATED"/>
    <property type="match status" value="1"/>
</dbReference>
<dbReference type="GO" id="GO:0035556">
    <property type="term" value="P:intracellular signal transduction"/>
    <property type="evidence" value="ECO:0007669"/>
    <property type="project" value="InterPro"/>
</dbReference>
<proteinExistence type="predicted"/>
<gene>
    <name evidence="7" type="ORF">MSYG_2516</name>
</gene>
<dbReference type="Pfam" id="PF15405">
    <property type="entry name" value="PH_5"/>
    <property type="match status" value="1"/>
</dbReference>
<feature type="compositionally biased region" description="Polar residues" evidence="3">
    <location>
        <begin position="305"/>
        <end position="319"/>
    </location>
</feature>
<evidence type="ECO:0000256" key="2">
    <source>
        <dbReference type="ARBA" id="ARBA00022658"/>
    </source>
</evidence>
<dbReference type="Gene3D" id="2.30.29.30">
    <property type="entry name" value="Pleckstrin-homology domain (PH domain)/Phosphotyrosine-binding domain (PTB)"/>
    <property type="match status" value="1"/>
</dbReference>
<feature type="region of interest" description="Disordered" evidence="3">
    <location>
        <begin position="170"/>
        <end position="262"/>
    </location>
</feature>
<dbReference type="Gene3D" id="1.20.900.10">
    <property type="entry name" value="Dbl homology (DH) domain"/>
    <property type="match status" value="1"/>
</dbReference>
<dbReference type="Pfam" id="PF00621">
    <property type="entry name" value="RhoGEF"/>
    <property type="match status" value="1"/>
</dbReference>
<dbReference type="InterPro" id="IPR000219">
    <property type="entry name" value="DH_dom"/>
</dbReference>
<dbReference type="InterPro" id="IPR041675">
    <property type="entry name" value="PH_5"/>
</dbReference>
<reference evidence="8" key="1">
    <citation type="journal article" date="2017" name="Nucleic Acids Res.">
        <title>Proteogenomics produces comprehensive and highly accurate protein-coding gene annotation in a complete genome assembly of Malassezia sympodialis.</title>
        <authorList>
            <person name="Zhu Y."/>
            <person name="Engstroem P.G."/>
            <person name="Tellgren-Roth C."/>
            <person name="Baudo C.D."/>
            <person name="Kennell J.C."/>
            <person name="Sun S."/>
            <person name="Billmyre R.B."/>
            <person name="Schroeder M.S."/>
            <person name="Andersson A."/>
            <person name="Holm T."/>
            <person name="Sigurgeirsson B."/>
            <person name="Wu G."/>
            <person name="Sankaranarayanan S.R."/>
            <person name="Siddharthan R."/>
            <person name="Sanyal K."/>
            <person name="Lundeberg J."/>
            <person name="Nystedt B."/>
            <person name="Boekhout T."/>
            <person name="Dawson T.L. Jr."/>
            <person name="Heitman J."/>
            <person name="Scheynius A."/>
            <person name="Lehtioe J."/>
        </authorList>
    </citation>
    <scope>NUCLEOTIDE SEQUENCE [LARGE SCALE GENOMIC DNA]</scope>
    <source>
        <strain evidence="8">ATCC 42132</strain>
    </source>
</reference>
<dbReference type="Pfam" id="PF00780">
    <property type="entry name" value="CNH"/>
    <property type="match status" value="1"/>
</dbReference>
<evidence type="ECO:0000259" key="5">
    <source>
        <dbReference type="PROSITE" id="PS50186"/>
    </source>
</evidence>
<dbReference type="Proteomes" id="UP000186303">
    <property type="component" value="Chromosome 4"/>
</dbReference>
<feature type="domain" description="DH" evidence="4">
    <location>
        <begin position="573"/>
        <end position="760"/>
    </location>
</feature>
<dbReference type="InterPro" id="IPR035899">
    <property type="entry name" value="DBL_dom_sf"/>
</dbReference>
<evidence type="ECO:0000313" key="7">
    <source>
        <dbReference type="EMBL" id="SHO78174.1"/>
    </source>
</evidence>
<dbReference type="InterPro" id="IPR036390">
    <property type="entry name" value="WH_DNA-bd_sf"/>
</dbReference>
<feature type="compositionally biased region" description="Low complexity" evidence="3">
    <location>
        <begin position="180"/>
        <end position="189"/>
    </location>
</feature>
<dbReference type="InterPro" id="IPR036388">
    <property type="entry name" value="WH-like_DNA-bd_sf"/>
</dbReference>
<dbReference type="GO" id="GO:0005085">
    <property type="term" value="F:guanyl-nucleotide exchange factor activity"/>
    <property type="evidence" value="ECO:0007669"/>
    <property type="project" value="UniProtKB-KW"/>
</dbReference>
<dbReference type="PROSITE" id="PS50186">
    <property type="entry name" value="DEP"/>
    <property type="match status" value="1"/>
</dbReference>
<keyword evidence="1" id="KW-0597">Phosphoprotein</keyword>
<dbReference type="OMA" id="CFRQKII"/>
<name>A0A1M8A7L6_MALS4</name>
<keyword evidence="2" id="KW-0344">Guanine-nucleotide releasing factor</keyword>
<dbReference type="EMBL" id="LT671824">
    <property type="protein sequence ID" value="SHO78174.1"/>
    <property type="molecule type" value="Genomic_DNA"/>
</dbReference>
<feature type="compositionally biased region" description="Polar residues" evidence="3">
    <location>
        <begin position="29"/>
        <end position="58"/>
    </location>
</feature>
<dbReference type="InterPro" id="IPR052233">
    <property type="entry name" value="Rho-type_GEFs"/>
</dbReference>
<dbReference type="SMART" id="SM00036">
    <property type="entry name" value="CNH"/>
    <property type="match status" value="1"/>
</dbReference>
<dbReference type="PANTHER" id="PTHR46572">
    <property type="entry name" value="RHO1 GDP-GTP EXCHANGE PROTEIN 1-RELATED"/>
    <property type="match status" value="1"/>
</dbReference>
<feature type="compositionally biased region" description="Polar residues" evidence="3">
    <location>
        <begin position="65"/>
        <end position="83"/>
    </location>
</feature>
<dbReference type="OrthoDB" id="2272012at2759"/>
<sequence>MSDTMPTDLGQGTVPDKRTAAFEDIFGRRSSQSRTGGATQLTAQRQTNTVSPSSTNPFGNVPQYVPNSGAPNKMHSASLNSRGSHRVISQPSLSNSFRIFEPARNNGQPQNMPTSFCANTDGVHQGTVKAPSSGVFPPQPSVYPPHSIERSSHGLNIAMEDMHLENPRLKHSIPFHPKTSRSQSTSTSSAIQQALHDPMTDISRTDGNTSIPSTSSLSMTPGASSRQPPPFHRISMDHAPSADDSSISASSYQHGMTRSFDPNHDLRAVQSNLGLARAYWSSDGMASPATSTQLDATGHKRDSSHSMVESTSPRSSIYLNRNDSNVSLTRLASANTFTPVHSMSRRDPHVNPALLSQVAQAFEAHILPTDRSKNELTYTHAFDGREAVHALMDICKIQDRGLALLLGRALDAQKFFHEVTYDHRLRDSSNELYQFRNRGFGPLVYGTDSSEGISRNGSTGSFSINPWRGLHQPNDTDLNSKRMIHSDVTQGVSTSYPTGVFTPLTKCYSPTCSPGNQCYSRSCPRYSPQDSLALMQSLRHSDSNEGLVNINSHLWAETVSKEVYESVPERERKRQEVIFEIIATERQYVQDLDYLRTIWIQPLSTQHIIPPPRREEFVSKVFCNLLDILAINMRLAEMLTRRQKHHSVVEYIGDIFAEMVQEFEPYVKYGANQASARIRVVSERSSNAVFDMFVADTERKVISRKLELNGYLTKPTTRLARYPLLFEQLLKYTTDENVDKTVLPRVISHIQRLLNRVNDATGRSENRIQIGFLSKQLVFKPQDMVDLRLDDNERELVFKSSLKKRGTQSDSSEIQVYLFDHALLMVKIKMVHKTEVYRVYRRPIPLELLQVTIYEDGNIQKGQKPRAIHSSSSMGHRTSIGPSPGHPIPKQDAKSGYAITFTYLGKQGYSLTLWASTISGRDKWFEHTEARQEIVRQQSRVFDLVPASSLLVDQTNNRIVCAVPFNFGCQVFFAKEDGVYLSDMCDRSRAPSLLLPLIGITQIDLLEDYQILLVLAEQVLYTFTLDTLDTMDPVGSLRRGRRIASHTSFFKAGICMGRTLVCVVKSGSLSSTIKTLEPIEYNPRGKKQQTLRRFRPGGQETLRVFKEFYIPTESSSVHFFKSKLCVGTPKGFEIVDLETLDTQGLLDPADISLDFVQRRENLKPIAIFRVDGEFLLCYNDFAFYVNKNGWRARSDWIINWEGNPNAFAMHYPYVLAFEPTFIEVRHVETGALHQVITGYNLRCLFADTLPSRWHGSRVQKLAHASPLRNALSNVAYAESFHDGPTSPSFSETNTVTSPMSSLFSAQRRNPAWGSVAAASPTISTGIVSPGLTGTSPSTSGNPHLMGISTPSPPSVVMSPNAPSLDSVAQSRGMILFVGDATPYIIRMHTSPV</sequence>
<dbReference type="SUPFAM" id="SSF50729">
    <property type="entry name" value="PH domain-like"/>
    <property type="match status" value="1"/>
</dbReference>
<feature type="compositionally biased region" description="Basic and acidic residues" evidence="3">
    <location>
        <begin position="15"/>
        <end position="27"/>
    </location>
</feature>
<dbReference type="VEuPathDB" id="FungiDB:MSYG_2516"/>
<protein>
    <submittedName>
        <fullName evidence="7">Similar to S.cerevisiae protein ROM2 (GDP/GTP exchange factor (GEF) for Rho1p and Rho2p)</fullName>
    </submittedName>
</protein>
<evidence type="ECO:0000259" key="4">
    <source>
        <dbReference type="PROSITE" id="PS50010"/>
    </source>
</evidence>
<feature type="compositionally biased region" description="Polar residues" evidence="3">
    <location>
        <begin position="205"/>
        <end position="226"/>
    </location>
</feature>
<dbReference type="SMART" id="SM00049">
    <property type="entry name" value="DEP"/>
    <property type="match status" value="1"/>
</dbReference>
<feature type="region of interest" description="Disordered" evidence="3">
    <location>
        <begin position="1327"/>
        <end position="1362"/>
    </location>
</feature>
<feature type="region of interest" description="Disordered" evidence="3">
    <location>
        <begin position="284"/>
        <end position="319"/>
    </location>
</feature>
<dbReference type="SMART" id="SM00325">
    <property type="entry name" value="RhoGEF"/>
    <property type="match status" value="1"/>
</dbReference>
<evidence type="ECO:0000313" key="8">
    <source>
        <dbReference type="Proteomes" id="UP000186303"/>
    </source>
</evidence>
<evidence type="ECO:0000256" key="3">
    <source>
        <dbReference type="SAM" id="MobiDB-lite"/>
    </source>
</evidence>
<dbReference type="InterPro" id="IPR011993">
    <property type="entry name" value="PH-like_dom_sf"/>
</dbReference>
<dbReference type="SUPFAM" id="SSF48065">
    <property type="entry name" value="DBL homology domain (DH-domain)"/>
    <property type="match status" value="1"/>
</dbReference>
<accession>A0A1M8A7L6</accession>
<organism evidence="7 8">
    <name type="scientific">Malassezia sympodialis (strain ATCC 42132)</name>
    <name type="common">Atopic eczema-associated yeast</name>
    <dbReference type="NCBI Taxonomy" id="1230383"/>
    <lineage>
        <taxon>Eukaryota</taxon>
        <taxon>Fungi</taxon>
        <taxon>Dikarya</taxon>
        <taxon>Basidiomycota</taxon>
        <taxon>Ustilaginomycotina</taxon>
        <taxon>Malasseziomycetes</taxon>
        <taxon>Malasseziales</taxon>
        <taxon>Malasseziaceae</taxon>
        <taxon>Malassezia</taxon>
    </lineage>
</organism>
<dbReference type="STRING" id="1230383.A0A1M8A7L6"/>
<dbReference type="CDD" id="cd00160">
    <property type="entry name" value="RhoGEF"/>
    <property type="match status" value="1"/>
</dbReference>
<dbReference type="Gene3D" id="1.10.10.10">
    <property type="entry name" value="Winged helix-like DNA-binding domain superfamily/Winged helix DNA-binding domain"/>
    <property type="match status" value="1"/>
</dbReference>
<dbReference type="InterPro" id="IPR001180">
    <property type="entry name" value="CNH_dom"/>
</dbReference>
<dbReference type="Pfam" id="PF00610">
    <property type="entry name" value="DEP"/>
    <property type="match status" value="1"/>
</dbReference>
<feature type="compositionally biased region" description="Low complexity" evidence="3">
    <location>
        <begin position="237"/>
        <end position="251"/>
    </location>
</feature>
<evidence type="ECO:0000256" key="1">
    <source>
        <dbReference type="ARBA" id="ARBA00022553"/>
    </source>
</evidence>
<feature type="domain" description="DEP" evidence="5">
    <location>
        <begin position="362"/>
        <end position="437"/>
    </location>
</feature>
<dbReference type="PROSITE" id="PS50219">
    <property type="entry name" value="CNH"/>
    <property type="match status" value="1"/>
</dbReference>
<dbReference type="PROSITE" id="PS50010">
    <property type="entry name" value="DH_2"/>
    <property type="match status" value="1"/>
</dbReference>
<evidence type="ECO:0000259" key="6">
    <source>
        <dbReference type="PROSITE" id="PS50219"/>
    </source>
</evidence>
<feature type="domain" description="CNH" evidence="6">
    <location>
        <begin position="956"/>
        <end position="1251"/>
    </location>
</feature>
<feature type="region of interest" description="Disordered" evidence="3">
    <location>
        <begin position="862"/>
        <end position="889"/>
    </location>
</feature>
<dbReference type="SUPFAM" id="SSF46785">
    <property type="entry name" value="Winged helix' DNA-binding domain"/>
    <property type="match status" value="1"/>
</dbReference>
<dbReference type="InterPro" id="IPR000591">
    <property type="entry name" value="DEP_dom"/>
</dbReference>